<dbReference type="Proteomes" id="UP000177506">
    <property type="component" value="Unassembled WGS sequence"/>
</dbReference>
<evidence type="ECO:0000313" key="2">
    <source>
        <dbReference type="Proteomes" id="UP000177506"/>
    </source>
</evidence>
<dbReference type="AlphaFoldDB" id="A0A1G1TL98"/>
<comment type="caution">
    <text evidence="1">The sequence shown here is derived from an EMBL/GenBank/DDBJ whole genome shotgun (WGS) entry which is preliminary data.</text>
</comment>
<reference evidence="1 2" key="1">
    <citation type="submission" date="2016-08" db="EMBL/GenBank/DDBJ databases">
        <title>Hymenobacter coccineus sp. nov., Hymenobacter lapidarius sp. nov. and Hymenobacter glacialis sp. nov., isolated from Antarctic soil.</title>
        <authorList>
            <person name="Sedlacek I."/>
            <person name="Kralova S."/>
            <person name="Kyrova K."/>
            <person name="Maslanova I."/>
            <person name="Stankova E."/>
            <person name="Vrbovska V."/>
            <person name="Nemec M."/>
            <person name="Bartak M."/>
            <person name="Svec P."/>
            <person name="Busse H.-J."/>
            <person name="Pantucek R."/>
        </authorList>
    </citation>
    <scope>NUCLEOTIDE SEQUENCE [LARGE SCALE GENOMIC DNA]</scope>
    <source>
        <strain evidence="1 2">CCM 8649</strain>
    </source>
</reference>
<keyword evidence="2" id="KW-1185">Reference proteome</keyword>
<evidence type="ECO:0000313" key="1">
    <source>
        <dbReference type="EMBL" id="OGX91615.1"/>
    </source>
</evidence>
<proteinExistence type="predicted"/>
<dbReference type="EMBL" id="MDZA01000044">
    <property type="protein sequence ID" value="OGX91615.1"/>
    <property type="molecule type" value="Genomic_DNA"/>
</dbReference>
<organism evidence="1 2">
    <name type="scientific">Hymenobacter coccineus</name>
    <dbReference type="NCBI Taxonomy" id="1908235"/>
    <lineage>
        <taxon>Bacteria</taxon>
        <taxon>Pseudomonadati</taxon>
        <taxon>Bacteroidota</taxon>
        <taxon>Cytophagia</taxon>
        <taxon>Cytophagales</taxon>
        <taxon>Hymenobacteraceae</taxon>
        <taxon>Hymenobacter</taxon>
    </lineage>
</organism>
<sequence length="82" mass="9084">MGRHSFNDRLRGQTVAEWHQRTNSVASAEGKGTTFALAILQVELVGKGSVVTWSGRAEKSLSAWMRWLSERGGLKTYFSSIV</sequence>
<protein>
    <submittedName>
        <fullName evidence="1">Uncharacterized protein</fullName>
    </submittedName>
</protein>
<gene>
    <name evidence="1" type="ORF">BEN49_04345</name>
</gene>
<name>A0A1G1TL98_9BACT</name>
<accession>A0A1G1TL98</accession>